<reference evidence="2" key="2">
    <citation type="submission" date="2016-06" db="EMBL/GenBank/DDBJ databases">
        <title>The genome of a short-lived fish provides insights into sex chromosome evolution and the genetic control of aging.</title>
        <authorList>
            <person name="Reichwald K."/>
            <person name="Felder M."/>
            <person name="Petzold A."/>
            <person name="Koch P."/>
            <person name="Groth M."/>
            <person name="Platzer M."/>
        </authorList>
    </citation>
    <scope>NUCLEOTIDE SEQUENCE</scope>
    <source>
        <tissue evidence="2">Brain</tissue>
    </source>
</reference>
<dbReference type="EMBL" id="HAEF01005710">
    <property type="protein sequence ID" value="SBR43092.1"/>
    <property type="molecule type" value="Transcribed_RNA"/>
</dbReference>
<reference evidence="2" key="1">
    <citation type="submission" date="2016-05" db="EMBL/GenBank/DDBJ databases">
        <authorList>
            <person name="Lavstsen T."/>
            <person name="Jespersen J.S."/>
        </authorList>
    </citation>
    <scope>NUCLEOTIDE SEQUENCE</scope>
    <source>
        <tissue evidence="2">Brain</tissue>
    </source>
</reference>
<dbReference type="PANTHER" id="PTHR37984:SF15">
    <property type="entry name" value="INTEGRASE CATALYTIC DOMAIN-CONTAINING PROTEIN"/>
    <property type="match status" value="1"/>
</dbReference>
<name>A0A1A8LER4_9TELE</name>
<proteinExistence type="predicted"/>
<accession>A0A1A8LER4</accession>
<feature type="region of interest" description="Disordered" evidence="1">
    <location>
        <begin position="157"/>
        <end position="213"/>
    </location>
</feature>
<protein>
    <recommendedName>
        <fullName evidence="3">Gypsy retrotransposon integrase 1</fullName>
    </recommendedName>
</protein>
<evidence type="ECO:0000256" key="1">
    <source>
        <dbReference type="SAM" id="MobiDB-lite"/>
    </source>
</evidence>
<gene>
    <name evidence="2" type="primary">Nfu_g_1_001481</name>
</gene>
<dbReference type="PANTHER" id="PTHR37984">
    <property type="entry name" value="PROTEIN CBG26694"/>
    <property type="match status" value="1"/>
</dbReference>
<dbReference type="Gene3D" id="3.30.420.10">
    <property type="entry name" value="Ribonuclease H-like superfamily/Ribonuclease H"/>
    <property type="match status" value="1"/>
</dbReference>
<evidence type="ECO:0000313" key="2">
    <source>
        <dbReference type="EMBL" id="SBR43092.1"/>
    </source>
</evidence>
<dbReference type="AlphaFoldDB" id="A0A1A8LER4"/>
<dbReference type="InterPro" id="IPR036397">
    <property type="entry name" value="RNaseH_sf"/>
</dbReference>
<dbReference type="InterPro" id="IPR050951">
    <property type="entry name" value="Retrovirus_Pol_polyprotein"/>
</dbReference>
<organism evidence="2">
    <name type="scientific">Nothobranchius pienaari</name>
    <dbReference type="NCBI Taxonomy" id="704102"/>
    <lineage>
        <taxon>Eukaryota</taxon>
        <taxon>Metazoa</taxon>
        <taxon>Chordata</taxon>
        <taxon>Craniata</taxon>
        <taxon>Vertebrata</taxon>
        <taxon>Euteleostomi</taxon>
        <taxon>Actinopterygii</taxon>
        <taxon>Neopterygii</taxon>
        <taxon>Teleostei</taxon>
        <taxon>Neoteleostei</taxon>
        <taxon>Acanthomorphata</taxon>
        <taxon>Ovalentaria</taxon>
        <taxon>Atherinomorphae</taxon>
        <taxon>Cyprinodontiformes</taxon>
        <taxon>Nothobranchiidae</taxon>
        <taxon>Nothobranchius</taxon>
    </lineage>
</organism>
<sequence>MLGTLKEKEKNHWRDFVKPLTHAYNCTKSDVTGFSPYELMFGRQPRLPVDIAFGLPVQGGGVKSHSQYVKHIKARLEESYQIVAKNSQKVAERNKRRFDKVVRESTLQEGDHVLVRNLRLKGKHKLADKWESTVFKVLGKMGDLPVYKVQPINGAGPTRTLHRDHLLPCGDLNEGEEAEQVEPKISRPRTRASQPQLQEPDSESEDGSCDCPIQLSSLPEKRFTHTYEIPKDHVSLVTPVLEGMGGNPLESGPELDMGVSAEQASLSQDIVRPDVTERPLVDPTTDVFPTCTGSPENGEAVDGNRPTNKKPTGDRADQSKNKENEHDSEILANDSTDKRDDNHDCDIETSHSDTTVRRSERLRQPPKRFRYDQLGKPLISFAQCLLDSFNNALDTLSDYDSFSVVPRTQHEGTHADSRREGVTHVESQDIRLIHVV</sequence>
<evidence type="ECO:0008006" key="3">
    <source>
        <dbReference type="Google" id="ProtNLM"/>
    </source>
</evidence>
<dbReference type="GO" id="GO:0003676">
    <property type="term" value="F:nucleic acid binding"/>
    <property type="evidence" value="ECO:0007669"/>
    <property type="project" value="InterPro"/>
</dbReference>
<feature type="region of interest" description="Disordered" evidence="1">
    <location>
        <begin position="275"/>
        <end position="364"/>
    </location>
</feature>
<feature type="compositionally biased region" description="Basic and acidic residues" evidence="1">
    <location>
        <begin position="311"/>
        <end position="364"/>
    </location>
</feature>